<keyword evidence="2 18" id="KW-0963">Cytoplasm</keyword>
<dbReference type="InterPro" id="IPR013815">
    <property type="entry name" value="ATP_grasp_subdomain_1"/>
</dbReference>
<protein>
    <recommendedName>
        <fullName evidence="16 18">UvrABC system protein A</fullName>
        <shortName evidence="18">UvrA protein</shortName>
    </recommendedName>
    <alternativeName>
        <fullName evidence="17 18">Excinuclease ABC subunit A</fullName>
    </alternativeName>
</protein>
<evidence type="ECO:0000256" key="4">
    <source>
        <dbReference type="ARBA" id="ARBA00022737"/>
    </source>
</evidence>
<evidence type="ECO:0000256" key="9">
    <source>
        <dbReference type="ARBA" id="ARBA00022833"/>
    </source>
</evidence>
<evidence type="ECO:0000313" key="22">
    <source>
        <dbReference type="Proteomes" id="UP000031643"/>
    </source>
</evidence>
<dbReference type="Pfam" id="PF17755">
    <property type="entry name" value="UvrA_DNA-bind"/>
    <property type="match status" value="1"/>
</dbReference>
<evidence type="ECO:0000256" key="6">
    <source>
        <dbReference type="ARBA" id="ARBA00022763"/>
    </source>
</evidence>
<keyword evidence="14 18" id="KW-0742">SOS response</keyword>
<evidence type="ECO:0000256" key="12">
    <source>
        <dbReference type="ARBA" id="ARBA00023125"/>
    </source>
</evidence>
<dbReference type="NCBIfam" id="NF001503">
    <property type="entry name" value="PRK00349.1"/>
    <property type="match status" value="1"/>
</dbReference>
<feature type="compositionally biased region" description="Low complexity" evidence="19">
    <location>
        <begin position="952"/>
        <end position="965"/>
    </location>
</feature>
<feature type="binding site" evidence="18">
    <location>
        <begin position="33"/>
        <end position="40"/>
    </location>
    <ligand>
        <name>ATP</name>
        <dbReference type="ChEBI" id="CHEBI:30616"/>
    </ligand>
</feature>
<dbReference type="STRING" id="1384459.GL4_1870"/>
<dbReference type="GO" id="GO:0008270">
    <property type="term" value="F:zinc ion binding"/>
    <property type="evidence" value="ECO:0007669"/>
    <property type="project" value="UniProtKB-UniRule"/>
</dbReference>
<dbReference type="CDD" id="cd03271">
    <property type="entry name" value="ABC_UvrA_II"/>
    <property type="match status" value="1"/>
</dbReference>
<evidence type="ECO:0000256" key="1">
    <source>
        <dbReference type="ARBA" id="ARBA00004496"/>
    </source>
</evidence>
<evidence type="ECO:0000259" key="20">
    <source>
        <dbReference type="PROSITE" id="PS50893"/>
    </source>
</evidence>
<dbReference type="SUPFAM" id="SSF52540">
    <property type="entry name" value="P-loop containing nucleoside triphosphate hydrolases"/>
    <property type="match status" value="2"/>
</dbReference>
<dbReference type="Proteomes" id="UP000031643">
    <property type="component" value="Chromosome"/>
</dbReference>
<dbReference type="NCBIfam" id="TIGR00630">
    <property type="entry name" value="uvra"/>
    <property type="match status" value="1"/>
</dbReference>
<dbReference type="PANTHER" id="PTHR43152:SF3">
    <property type="entry name" value="UVRABC SYSTEM PROTEIN A"/>
    <property type="match status" value="1"/>
</dbReference>
<keyword evidence="4 18" id="KW-0677">Repeat</keyword>
<keyword evidence="3 18" id="KW-0479">Metal-binding</keyword>
<feature type="region of interest" description="Disordered" evidence="19">
    <location>
        <begin position="950"/>
        <end position="980"/>
    </location>
</feature>
<gene>
    <name evidence="18" type="primary">uvrA</name>
    <name evidence="21" type="ORF">GL4_1870</name>
</gene>
<comment type="subunit">
    <text evidence="18">Forms a heterotetramer with UvrB during the search for lesions.</text>
</comment>
<dbReference type="Pfam" id="PF17760">
    <property type="entry name" value="UvrA_inter"/>
    <property type="match status" value="1"/>
</dbReference>
<keyword evidence="11 18" id="KW-0267">Excision nuclease</keyword>
<evidence type="ECO:0000256" key="10">
    <source>
        <dbReference type="ARBA" id="ARBA00022840"/>
    </source>
</evidence>
<evidence type="ECO:0000313" key="21">
    <source>
        <dbReference type="EMBL" id="BAQ17322.1"/>
    </source>
</evidence>
<dbReference type="InterPro" id="IPR017871">
    <property type="entry name" value="ABC_transporter-like_CS"/>
</dbReference>
<organism evidence="21 22">
    <name type="scientific">Methyloceanibacter caenitepidi</name>
    <dbReference type="NCBI Taxonomy" id="1384459"/>
    <lineage>
        <taxon>Bacteria</taxon>
        <taxon>Pseudomonadati</taxon>
        <taxon>Pseudomonadota</taxon>
        <taxon>Alphaproteobacteria</taxon>
        <taxon>Hyphomicrobiales</taxon>
        <taxon>Hyphomicrobiaceae</taxon>
        <taxon>Methyloceanibacter</taxon>
    </lineage>
</organism>
<dbReference type="AlphaFoldDB" id="A0A0A8K475"/>
<evidence type="ECO:0000256" key="19">
    <source>
        <dbReference type="SAM" id="MobiDB-lite"/>
    </source>
</evidence>
<evidence type="ECO:0000256" key="13">
    <source>
        <dbReference type="ARBA" id="ARBA00023204"/>
    </source>
</evidence>
<dbReference type="InterPro" id="IPR027417">
    <property type="entry name" value="P-loop_NTPase"/>
</dbReference>
<keyword evidence="6 18" id="KW-0227">DNA damage</keyword>
<evidence type="ECO:0000256" key="3">
    <source>
        <dbReference type="ARBA" id="ARBA00022723"/>
    </source>
</evidence>
<comment type="caution">
    <text evidence="18">Lacks conserved residue(s) required for the propagation of feature annotation.</text>
</comment>
<keyword evidence="8 18" id="KW-0863">Zinc-finger</keyword>
<evidence type="ECO:0000256" key="17">
    <source>
        <dbReference type="ARBA" id="ARBA00042156"/>
    </source>
</evidence>
<dbReference type="PROSITE" id="PS00211">
    <property type="entry name" value="ABC_TRANSPORTER_1"/>
    <property type="match status" value="2"/>
</dbReference>
<evidence type="ECO:0000256" key="18">
    <source>
        <dbReference type="HAMAP-Rule" id="MF_00205"/>
    </source>
</evidence>
<feature type="domain" description="ABC transporter" evidence="20">
    <location>
        <begin position="603"/>
        <end position="944"/>
    </location>
</feature>
<feature type="binding site" evidence="18">
    <location>
        <begin position="648"/>
        <end position="655"/>
    </location>
    <ligand>
        <name>ATP</name>
        <dbReference type="ChEBI" id="CHEBI:30616"/>
    </ligand>
</feature>
<dbReference type="OrthoDB" id="9809851at2"/>
<dbReference type="PROSITE" id="PS50893">
    <property type="entry name" value="ABC_TRANSPORTER_2"/>
    <property type="match status" value="1"/>
</dbReference>
<dbReference type="InterPro" id="IPR041552">
    <property type="entry name" value="UvrA_DNA-bd"/>
</dbReference>
<comment type="function">
    <text evidence="18">The UvrABC repair system catalyzes the recognition and processing of DNA lesions. UvrA is an ATPase and a DNA-binding protein. A damage recognition complex composed of 2 UvrA and 2 UvrB subunits scans DNA for abnormalities. When the presence of a lesion has been verified by UvrB, the UvrA molecules dissociate.</text>
</comment>
<evidence type="ECO:0000256" key="16">
    <source>
        <dbReference type="ARBA" id="ARBA00039316"/>
    </source>
</evidence>
<evidence type="ECO:0000256" key="7">
    <source>
        <dbReference type="ARBA" id="ARBA00022769"/>
    </source>
</evidence>
<dbReference type="Gene3D" id="1.20.1580.10">
    <property type="entry name" value="ABC transporter ATPase like domain"/>
    <property type="match status" value="2"/>
</dbReference>
<reference evidence="21 22" key="1">
    <citation type="submission" date="2014-09" db="EMBL/GenBank/DDBJ databases">
        <title>Genome sequencing of Methyloceanibacter caenitepidi Gela4.</title>
        <authorList>
            <person name="Takeuchi M."/>
            <person name="Susumu S."/>
            <person name="Kamagata Y."/>
            <person name="Oshima K."/>
            <person name="Hattori M."/>
            <person name="Iwasaki W."/>
        </authorList>
    </citation>
    <scope>NUCLEOTIDE SEQUENCE [LARGE SCALE GENOMIC DNA]</scope>
    <source>
        <strain evidence="21 22">Gela4</strain>
    </source>
</reference>
<keyword evidence="5 18" id="KW-0547">Nucleotide-binding</keyword>
<evidence type="ECO:0000256" key="15">
    <source>
        <dbReference type="ARBA" id="ARBA00038000"/>
    </source>
</evidence>
<comment type="subcellular location">
    <subcellularLocation>
        <location evidence="1 18">Cytoplasm</location>
    </subcellularLocation>
</comment>
<dbReference type="InterPro" id="IPR003439">
    <property type="entry name" value="ABC_transporter-like_ATP-bd"/>
</dbReference>
<accession>A0A0A8K475</accession>
<dbReference type="Gene3D" id="3.40.50.300">
    <property type="entry name" value="P-loop containing nucleotide triphosphate hydrolases"/>
    <property type="match status" value="2"/>
</dbReference>
<dbReference type="GO" id="GO:0016887">
    <property type="term" value="F:ATP hydrolysis activity"/>
    <property type="evidence" value="ECO:0007669"/>
    <property type="project" value="InterPro"/>
</dbReference>
<dbReference type="GO" id="GO:0005524">
    <property type="term" value="F:ATP binding"/>
    <property type="evidence" value="ECO:0007669"/>
    <property type="project" value="UniProtKB-UniRule"/>
</dbReference>
<dbReference type="GO" id="GO:0009432">
    <property type="term" value="P:SOS response"/>
    <property type="evidence" value="ECO:0007669"/>
    <property type="project" value="UniProtKB-UniRule"/>
</dbReference>
<evidence type="ECO:0000256" key="11">
    <source>
        <dbReference type="ARBA" id="ARBA00022881"/>
    </source>
</evidence>
<proteinExistence type="inferred from homology"/>
<keyword evidence="7 18" id="KW-0228">DNA excision</keyword>
<name>A0A0A8K475_9HYPH</name>
<keyword evidence="10 18" id="KW-0067">ATP-binding</keyword>
<dbReference type="PANTHER" id="PTHR43152">
    <property type="entry name" value="UVRABC SYSTEM PROTEIN A"/>
    <property type="match status" value="1"/>
</dbReference>
<dbReference type="HAMAP" id="MF_00205">
    <property type="entry name" value="UvrA"/>
    <property type="match status" value="1"/>
</dbReference>
<keyword evidence="13 18" id="KW-0234">DNA repair</keyword>
<dbReference type="RefSeq" id="WP_045366805.1">
    <property type="nucleotide sequence ID" value="NZ_AP014648.1"/>
</dbReference>
<keyword evidence="9 18" id="KW-0862">Zinc</keyword>
<dbReference type="HOGENOM" id="CLU_001370_0_2_5"/>
<evidence type="ECO:0000256" key="2">
    <source>
        <dbReference type="ARBA" id="ARBA00022490"/>
    </source>
</evidence>
<dbReference type="Gene3D" id="1.10.8.280">
    <property type="entry name" value="ABC transporter ATPase domain-like"/>
    <property type="match status" value="1"/>
</dbReference>
<comment type="similarity">
    <text evidence="15 18">Belongs to the ABC transporter superfamily. UvrA family.</text>
</comment>
<keyword evidence="22" id="KW-1185">Reference proteome</keyword>
<dbReference type="InterPro" id="IPR004602">
    <property type="entry name" value="UvrA"/>
</dbReference>
<dbReference type="GO" id="GO:0009380">
    <property type="term" value="C:excinuclease repair complex"/>
    <property type="evidence" value="ECO:0007669"/>
    <property type="project" value="InterPro"/>
</dbReference>
<dbReference type="EMBL" id="AP014648">
    <property type="protein sequence ID" value="BAQ17322.1"/>
    <property type="molecule type" value="Genomic_DNA"/>
</dbReference>
<dbReference type="GO" id="GO:0005737">
    <property type="term" value="C:cytoplasm"/>
    <property type="evidence" value="ECO:0007669"/>
    <property type="project" value="UniProtKB-SubCell"/>
</dbReference>
<dbReference type="GO" id="GO:0009381">
    <property type="term" value="F:excinuclease ABC activity"/>
    <property type="evidence" value="ECO:0007669"/>
    <property type="project" value="UniProtKB-UniRule"/>
</dbReference>
<feature type="zinc finger region" description="C4-type" evidence="18">
    <location>
        <begin position="747"/>
        <end position="773"/>
    </location>
</feature>
<dbReference type="GO" id="GO:0006289">
    <property type="term" value="P:nucleotide-excision repair"/>
    <property type="evidence" value="ECO:0007669"/>
    <property type="project" value="UniProtKB-UniRule"/>
</dbReference>
<keyword evidence="12 18" id="KW-0238">DNA-binding</keyword>
<sequence>MTAKSISIRGAREHNLENVSLDLPREKLVVITGLSGSGKSSLAFDTIYAEGQRRYVESLSAYARQFLDMMQKPDVDHIEGLSPAISIEQKTTSKNPRSTVGTVTEIYDYMRLLWARVGIPYSPATGLPIESQTVSQMVDRVLALPEGTRLYLLAPIARGRKGEYRKELAELQKKGFQRVKIDNAFHEISEAPKLDKKLKHDIDVVVDRVVVRSDMSARLADSLETALSLSDGIAIAEFADERGPGEDKRIIFSAKFACPVSGFTIEEIEPRLFSFNNPYGACPECDGLGTELFFEPDLVVPDDSLSLNRGAIAPWTRTSATSPYYQQTLEAVAKHYKQPMTKPWKDLPEDFREIVLYGSIDEVAFTYDDGVRRYTTEKPFEGVITNIERRWRETESNWVREELERYQSDQPCEACLGYRLKPQALAVKIAGLHIGEVSDFSIREAKEWFDALPGELTDKQNEIAERILKEIRERLKFLDDVGLEYLTLARASGTLSGGESQRIRLASQIGSGLTGVLYVLDEPSIGLHQRDNARLLDTLKHLRDLGNSVIVVEHDEDAILESDHVVDMGPGAGALGGKVVAEGTPAQIMQSPDSLTGQYLVGLRQIELPKERRKPKRGRALKVKGARENNLKDIDVELPLGLFTCVTGVSGGGKSTFLIETLYRAVARKLNNARELPGDYDEILGLEHLDKVIDIDQSPIGRTPRSNPATYTGAFTPIREWFAELPEAKTRGYKPGRFSFNVKGGRCEACQGDGVIKIEMHFLPDIYVTCDVCKGKRYDRETLEIKFKGKSIADVLDMTVDEAAELFKAVPSVRDKLLTLARVGLGYIHVGQQATTLSGGEAQRIKLSKELSKRATGRTLYILDEPTTGLHFHDVAKLLEVLHELVDQGNTVIVIEHNLEVIKTADHIIDLGPEGGDGGGHVVATGTPEEVAAVKDSYTGQYLKELLGRRGASGSSAAKTPAKKAASGKRSPRKKAEAAE</sequence>
<evidence type="ECO:0000256" key="5">
    <source>
        <dbReference type="ARBA" id="ARBA00022741"/>
    </source>
</evidence>
<dbReference type="GO" id="GO:0003677">
    <property type="term" value="F:DNA binding"/>
    <property type="evidence" value="ECO:0007669"/>
    <property type="project" value="UniProtKB-UniRule"/>
</dbReference>
<dbReference type="CDD" id="cd03270">
    <property type="entry name" value="ABC_UvrA_I"/>
    <property type="match status" value="1"/>
</dbReference>
<dbReference type="KEGG" id="mcg:GL4_1870"/>
<dbReference type="Gene3D" id="3.30.1490.20">
    <property type="entry name" value="ATP-grasp fold, A domain"/>
    <property type="match status" value="1"/>
</dbReference>
<evidence type="ECO:0000256" key="14">
    <source>
        <dbReference type="ARBA" id="ARBA00023236"/>
    </source>
</evidence>
<dbReference type="InterPro" id="IPR041102">
    <property type="entry name" value="UvrA_inter"/>
</dbReference>
<evidence type="ECO:0000256" key="8">
    <source>
        <dbReference type="ARBA" id="ARBA00022771"/>
    </source>
</evidence>
<dbReference type="FunFam" id="1.20.1580.10:FF:000002">
    <property type="entry name" value="UvrABC system protein A"/>
    <property type="match status" value="1"/>
</dbReference>